<keyword evidence="3 7" id="KW-0347">Helicase</keyword>
<dbReference type="GO" id="GO:0009409">
    <property type="term" value="P:response to cold"/>
    <property type="evidence" value="ECO:0007669"/>
    <property type="project" value="TreeGrafter"/>
</dbReference>
<dbReference type="InterPro" id="IPR027417">
    <property type="entry name" value="P-loop_NTPase"/>
</dbReference>
<dbReference type="InterPro" id="IPR014001">
    <property type="entry name" value="Helicase_ATP-bd"/>
</dbReference>
<dbReference type="AlphaFoldDB" id="A0A1T4KBM1"/>
<evidence type="ECO:0000256" key="4">
    <source>
        <dbReference type="ARBA" id="ARBA00022840"/>
    </source>
</evidence>
<dbReference type="CDD" id="cd18787">
    <property type="entry name" value="SF2_C_DEAD"/>
    <property type="match status" value="1"/>
</dbReference>
<feature type="domain" description="Helicase C-terminal" evidence="6">
    <location>
        <begin position="231"/>
        <end position="375"/>
    </location>
</feature>
<dbReference type="PROSITE" id="PS51194">
    <property type="entry name" value="HELICASE_CTER"/>
    <property type="match status" value="1"/>
</dbReference>
<evidence type="ECO:0000313" key="8">
    <source>
        <dbReference type="Proteomes" id="UP000190423"/>
    </source>
</evidence>
<dbReference type="GeneID" id="78316409"/>
<dbReference type="InterPro" id="IPR011545">
    <property type="entry name" value="DEAD/DEAH_box_helicase_dom"/>
</dbReference>
<evidence type="ECO:0000256" key="3">
    <source>
        <dbReference type="ARBA" id="ARBA00022806"/>
    </source>
</evidence>
<dbReference type="InterPro" id="IPR050547">
    <property type="entry name" value="DEAD_box_RNA_helicases"/>
</dbReference>
<keyword evidence="2" id="KW-0378">Hydrolase</keyword>
<reference evidence="7 8" key="1">
    <citation type="submission" date="2017-02" db="EMBL/GenBank/DDBJ databases">
        <authorList>
            <person name="Peterson S.W."/>
        </authorList>
    </citation>
    <scope>NUCLEOTIDE SEQUENCE [LARGE SCALE GENOMIC DNA]</scope>
    <source>
        <strain evidence="7 8">ATCC BAA-908</strain>
    </source>
</reference>
<proteinExistence type="predicted"/>
<protein>
    <submittedName>
        <fullName evidence="7">Superfamily II DNA and RNA helicase</fullName>
    </submittedName>
</protein>
<dbReference type="Gene3D" id="3.40.50.300">
    <property type="entry name" value="P-loop containing nucleotide triphosphate hydrolases"/>
    <property type="match status" value="2"/>
</dbReference>
<organism evidence="7 8">
    <name type="scientific">Treponema porcinum</name>
    <dbReference type="NCBI Taxonomy" id="261392"/>
    <lineage>
        <taxon>Bacteria</taxon>
        <taxon>Pseudomonadati</taxon>
        <taxon>Spirochaetota</taxon>
        <taxon>Spirochaetia</taxon>
        <taxon>Spirochaetales</taxon>
        <taxon>Treponemataceae</taxon>
        <taxon>Treponema</taxon>
    </lineage>
</organism>
<dbReference type="Proteomes" id="UP000190423">
    <property type="component" value="Unassembled WGS sequence"/>
</dbReference>
<dbReference type="SMART" id="SM00487">
    <property type="entry name" value="DEXDc"/>
    <property type="match status" value="1"/>
</dbReference>
<dbReference type="EMBL" id="FUWG01000007">
    <property type="protein sequence ID" value="SJZ39840.1"/>
    <property type="molecule type" value="Genomic_DNA"/>
</dbReference>
<keyword evidence="8" id="KW-1185">Reference proteome</keyword>
<dbReference type="Pfam" id="PF00271">
    <property type="entry name" value="Helicase_C"/>
    <property type="match status" value="1"/>
</dbReference>
<dbReference type="RefSeq" id="WP_078933023.1">
    <property type="nucleotide sequence ID" value="NZ_FUWG01000007.1"/>
</dbReference>
<dbReference type="PANTHER" id="PTHR47963:SF7">
    <property type="entry name" value="ATP-DEPENDENT RNA HELICASE YFML-RELATED"/>
    <property type="match status" value="1"/>
</dbReference>
<dbReference type="Pfam" id="PF00270">
    <property type="entry name" value="DEAD"/>
    <property type="match status" value="1"/>
</dbReference>
<dbReference type="GO" id="GO:0005524">
    <property type="term" value="F:ATP binding"/>
    <property type="evidence" value="ECO:0007669"/>
    <property type="project" value="UniProtKB-KW"/>
</dbReference>
<keyword evidence="1" id="KW-0547">Nucleotide-binding</keyword>
<dbReference type="SUPFAM" id="SSF52540">
    <property type="entry name" value="P-loop containing nucleoside triphosphate hydrolases"/>
    <property type="match status" value="1"/>
</dbReference>
<evidence type="ECO:0000259" key="5">
    <source>
        <dbReference type="PROSITE" id="PS51192"/>
    </source>
</evidence>
<dbReference type="GO" id="GO:0005829">
    <property type="term" value="C:cytosol"/>
    <property type="evidence" value="ECO:0007669"/>
    <property type="project" value="TreeGrafter"/>
</dbReference>
<evidence type="ECO:0000313" key="7">
    <source>
        <dbReference type="EMBL" id="SJZ39840.1"/>
    </source>
</evidence>
<evidence type="ECO:0000256" key="2">
    <source>
        <dbReference type="ARBA" id="ARBA00022801"/>
    </source>
</evidence>
<dbReference type="SMART" id="SM00490">
    <property type="entry name" value="HELICc"/>
    <property type="match status" value="1"/>
</dbReference>
<dbReference type="GO" id="GO:0016787">
    <property type="term" value="F:hydrolase activity"/>
    <property type="evidence" value="ECO:0007669"/>
    <property type="project" value="UniProtKB-KW"/>
</dbReference>
<dbReference type="CDD" id="cd00268">
    <property type="entry name" value="DEADc"/>
    <property type="match status" value="1"/>
</dbReference>
<accession>A0A1T4KBM1</accession>
<name>A0A1T4KBM1_TREPO</name>
<evidence type="ECO:0000259" key="6">
    <source>
        <dbReference type="PROSITE" id="PS51194"/>
    </source>
</evidence>
<sequence>MLEKTPFNTLPAGLQEKLEQLSFTTPTKVQEQVIPAVSAKKNIVFQSETGTGKTFAYLLPLLQRIIENNAETSPNERPVLVIICAPTFELASQIKQTAMAVSNIKTALFIGGAPIKRQLETLKEKPQIVIGTPARLLELIRLKKLKTQHIFAIVFDEADRLVKKELYDESRSLVLSMPENVQKIACTATVDSSTKKFFSDCELLLLPAENVLTKNITHWAIYAENRDKIETLRKLIIAENPSKALVFTSRADQVENIYSKLKYKKIECTALHAKTDKQLRKAAIDRFKSGKIKILITSDLSARGLDIQNVTHIIQMDLPDDTDFFIHRAGRTARAGKKGINVLIGDEYEMRNYALLEKKLGITVYPKELRAGKVIVPEL</sequence>
<evidence type="ECO:0000256" key="1">
    <source>
        <dbReference type="ARBA" id="ARBA00022741"/>
    </source>
</evidence>
<dbReference type="InterPro" id="IPR044742">
    <property type="entry name" value="DEAD/DEAH_RhlB"/>
</dbReference>
<feature type="domain" description="Helicase ATP-binding" evidence="5">
    <location>
        <begin position="34"/>
        <end position="208"/>
    </location>
</feature>
<dbReference type="STRING" id="261392.SAMN02745149_01111"/>
<dbReference type="PROSITE" id="PS51192">
    <property type="entry name" value="HELICASE_ATP_BIND_1"/>
    <property type="match status" value="1"/>
</dbReference>
<keyword evidence="4" id="KW-0067">ATP-binding</keyword>
<dbReference type="PANTHER" id="PTHR47963">
    <property type="entry name" value="DEAD-BOX ATP-DEPENDENT RNA HELICASE 47, MITOCHONDRIAL"/>
    <property type="match status" value="1"/>
</dbReference>
<dbReference type="GO" id="GO:0005840">
    <property type="term" value="C:ribosome"/>
    <property type="evidence" value="ECO:0007669"/>
    <property type="project" value="TreeGrafter"/>
</dbReference>
<dbReference type="GO" id="GO:0003724">
    <property type="term" value="F:RNA helicase activity"/>
    <property type="evidence" value="ECO:0007669"/>
    <property type="project" value="TreeGrafter"/>
</dbReference>
<dbReference type="OrthoDB" id="9805696at2"/>
<gene>
    <name evidence="7" type="ORF">SAMN02745149_01111</name>
</gene>
<dbReference type="GO" id="GO:0033592">
    <property type="term" value="F:RNA strand annealing activity"/>
    <property type="evidence" value="ECO:0007669"/>
    <property type="project" value="TreeGrafter"/>
</dbReference>
<dbReference type="InterPro" id="IPR001650">
    <property type="entry name" value="Helicase_C-like"/>
</dbReference>